<evidence type="ECO:0000313" key="3">
    <source>
        <dbReference type="Proteomes" id="UP000268973"/>
    </source>
</evidence>
<reference evidence="2 3" key="1">
    <citation type="submission" date="2018-12" db="EMBL/GenBank/DDBJ databases">
        <title>Vibrio sp. isolated from China Sea.</title>
        <authorList>
            <person name="Li Y."/>
        </authorList>
    </citation>
    <scope>NUCLEOTIDE SEQUENCE [LARGE SCALE GENOMIC DNA]</scope>
    <source>
        <strain evidence="2 3">BEI207</strain>
    </source>
</reference>
<dbReference type="Proteomes" id="UP000268973">
    <property type="component" value="Unassembled WGS sequence"/>
</dbReference>
<dbReference type="EMBL" id="RXZH01000034">
    <property type="protein sequence ID" value="RTZ13261.1"/>
    <property type="molecule type" value="Genomic_DNA"/>
</dbReference>
<dbReference type="Pfam" id="PF05695">
    <property type="entry name" value="Ycf2"/>
    <property type="match status" value="1"/>
</dbReference>
<keyword evidence="3" id="KW-1185">Reference proteome</keyword>
<name>A0A432CRR7_9VIBR</name>
<sequence>TLSKWNLFQTYMPWFLTSTGYRYLKFLFLDTFSDLLRILQLSQNGIYSKHICHGSLLRQGTDI</sequence>
<accession>A0A432CRR7</accession>
<gene>
    <name evidence="2" type="ORF">EJ063_20220</name>
</gene>
<evidence type="ECO:0000259" key="1">
    <source>
        <dbReference type="Pfam" id="PF05695"/>
    </source>
</evidence>
<dbReference type="AlphaFoldDB" id="A0A432CRR7"/>
<organism evidence="2 3">
    <name type="scientific">Vibrio aquaticus</name>
    <dbReference type="NCBI Taxonomy" id="2496559"/>
    <lineage>
        <taxon>Bacteria</taxon>
        <taxon>Pseudomonadati</taxon>
        <taxon>Pseudomonadota</taxon>
        <taxon>Gammaproteobacteria</taxon>
        <taxon>Vibrionales</taxon>
        <taxon>Vibrionaceae</taxon>
        <taxon>Vibrio</taxon>
    </lineage>
</organism>
<protein>
    <submittedName>
        <fullName evidence="2">DUF825 domain-containing protein</fullName>
    </submittedName>
</protein>
<evidence type="ECO:0000313" key="2">
    <source>
        <dbReference type="EMBL" id="RTZ13261.1"/>
    </source>
</evidence>
<comment type="caution">
    <text evidence="2">The sequence shown here is derived from an EMBL/GenBank/DDBJ whole genome shotgun (WGS) entry which is preliminary data.</text>
</comment>
<dbReference type="OrthoDB" id="1492713at2"/>
<feature type="domain" description="Ycf2 N-terminal" evidence="1">
    <location>
        <begin position="1"/>
        <end position="55"/>
    </location>
</feature>
<feature type="non-terminal residue" evidence="2">
    <location>
        <position position="1"/>
    </location>
</feature>
<proteinExistence type="predicted"/>
<dbReference type="InterPro" id="IPR056777">
    <property type="entry name" value="Ycf2_N"/>
</dbReference>